<evidence type="ECO:0000313" key="4">
    <source>
        <dbReference type="EMBL" id="RVW37879.1"/>
    </source>
</evidence>
<organism evidence="4 5">
    <name type="scientific">Vitis vinifera</name>
    <name type="common">Grape</name>
    <dbReference type="NCBI Taxonomy" id="29760"/>
    <lineage>
        <taxon>Eukaryota</taxon>
        <taxon>Viridiplantae</taxon>
        <taxon>Streptophyta</taxon>
        <taxon>Embryophyta</taxon>
        <taxon>Tracheophyta</taxon>
        <taxon>Spermatophyta</taxon>
        <taxon>Magnoliopsida</taxon>
        <taxon>eudicotyledons</taxon>
        <taxon>Gunneridae</taxon>
        <taxon>Pentapetalae</taxon>
        <taxon>rosids</taxon>
        <taxon>Vitales</taxon>
        <taxon>Vitaceae</taxon>
        <taxon>Viteae</taxon>
        <taxon>Vitis</taxon>
    </lineage>
</organism>
<reference evidence="4 5" key="1">
    <citation type="journal article" date="2018" name="PLoS Genet.">
        <title>Population sequencing reveals clonal diversity and ancestral inbreeding in the grapevine cultivar Chardonnay.</title>
        <authorList>
            <person name="Roach M.J."/>
            <person name="Johnson D.L."/>
            <person name="Bohlmann J."/>
            <person name="van Vuuren H.J."/>
            <person name="Jones S.J."/>
            <person name="Pretorius I.S."/>
            <person name="Schmidt S.A."/>
            <person name="Borneman A.R."/>
        </authorList>
    </citation>
    <scope>NUCLEOTIDE SEQUENCE [LARGE SCALE GENOMIC DNA]</scope>
    <source>
        <strain evidence="5">cv. Chardonnay</strain>
        <tissue evidence="4">Leaf</tissue>
    </source>
</reference>
<dbReference type="AlphaFoldDB" id="A0A438DR05"/>
<dbReference type="InterPro" id="IPR001220">
    <property type="entry name" value="Legume_lectin_dom"/>
</dbReference>
<dbReference type="GO" id="GO:0030246">
    <property type="term" value="F:carbohydrate binding"/>
    <property type="evidence" value="ECO:0007669"/>
    <property type="project" value="UniProtKB-KW"/>
</dbReference>
<dbReference type="InterPro" id="IPR050258">
    <property type="entry name" value="Leguminous_Lectin"/>
</dbReference>
<name>A0A438DR05_VITVI</name>
<evidence type="ECO:0000313" key="5">
    <source>
        <dbReference type="Proteomes" id="UP000288805"/>
    </source>
</evidence>
<dbReference type="InterPro" id="IPR013320">
    <property type="entry name" value="ConA-like_dom_sf"/>
</dbReference>
<dbReference type="GO" id="GO:0016301">
    <property type="term" value="F:kinase activity"/>
    <property type="evidence" value="ECO:0007669"/>
    <property type="project" value="UniProtKB-KW"/>
</dbReference>
<comment type="similarity">
    <text evidence="1">Belongs to the leguminous lectin family.</text>
</comment>
<feature type="domain" description="Legume lectin" evidence="3">
    <location>
        <begin position="8"/>
        <end position="89"/>
    </location>
</feature>
<protein>
    <submittedName>
        <fullName evidence="4">L-type lectin-domain containing receptor kinase VII.1</fullName>
    </submittedName>
</protein>
<dbReference type="PANTHER" id="PTHR32401:SF38">
    <property type="entry name" value="LECTIN-LIKE PROTEIN"/>
    <property type="match status" value="1"/>
</dbReference>
<gene>
    <name evidence="4" type="primary">LECRK71_6</name>
    <name evidence="4" type="ORF">CK203_094185</name>
</gene>
<evidence type="ECO:0000256" key="1">
    <source>
        <dbReference type="ARBA" id="ARBA00007606"/>
    </source>
</evidence>
<dbReference type="EMBL" id="QGNW01001520">
    <property type="protein sequence ID" value="RVW37879.1"/>
    <property type="molecule type" value="Genomic_DNA"/>
</dbReference>
<evidence type="ECO:0000259" key="3">
    <source>
        <dbReference type="Pfam" id="PF00139"/>
    </source>
</evidence>
<comment type="caution">
    <text evidence="4">The sequence shown here is derived from an EMBL/GenBank/DDBJ whole genome shotgun (WGS) entry which is preliminary data.</text>
</comment>
<dbReference type="PANTHER" id="PTHR32401">
    <property type="entry name" value="CONCANAVALIN A-LIKE LECTIN FAMILY PROTEIN"/>
    <property type="match status" value="1"/>
</dbReference>
<keyword evidence="4" id="KW-0418">Kinase</keyword>
<dbReference type="Proteomes" id="UP000288805">
    <property type="component" value="Unassembled WGS sequence"/>
</dbReference>
<dbReference type="SUPFAM" id="SSF49899">
    <property type="entry name" value="Concanavalin A-like lectins/glucanases"/>
    <property type="match status" value="1"/>
</dbReference>
<keyword evidence="4" id="KW-0808">Transferase</keyword>
<keyword evidence="4" id="KW-0675">Receptor</keyword>
<dbReference type="Gene3D" id="2.60.120.200">
    <property type="match status" value="1"/>
</dbReference>
<sequence length="113" mass="12386">MAPYKDMIPGHGIVFLFAPVTGIEGTTSAQNLGFLNHTNMGIRSTMSLGVEFDVFPNEEFDDISNNHVGINVNSLTSMSAHEAGYWPDNGKISMRRRAIAVARKMRSHSRGCS</sequence>
<keyword evidence="2 4" id="KW-0430">Lectin</keyword>
<accession>A0A438DR05</accession>
<evidence type="ECO:0000256" key="2">
    <source>
        <dbReference type="ARBA" id="ARBA00022734"/>
    </source>
</evidence>
<dbReference type="Pfam" id="PF00139">
    <property type="entry name" value="Lectin_legB"/>
    <property type="match status" value="1"/>
</dbReference>
<proteinExistence type="inferred from homology"/>